<sequence length="181" mass="20443">MADTTQPRNCTSSSRIGMTIRRSSTDHSMSSYMKMHGSAKRLPNSRFRMRTQMIPQCESTSISVITNSVPLRNFQQEHIRSSVGHMSDHNIKIVSRNSKNSTLWRLLLIALCTSVVVEGQELSQFFLGSYPSQSRFLNFAGKTQRDIVVRLTKNLTEDIAVGTLIATFRAEDKDSMTHNLT</sequence>
<evidence type="ECO:0000313" key="3">
    <source>
        <dbReference type="Proteomes" id="UP000746747"/>
    </source>
</evidence>
<dbReference type="Proteomes" id="UP000746747">
    <property type="component" value="Unassembled WGS sequence"/>
</dbReference>
<feature type="compositionally biased region" description="Polar residues" evidence="1">
    <location>
        <begin position="1"/>
        <end position="16"/>
    </location>
</feature>
<comment type="caution">
    <text evidence="2">The sequence shown here is derived from an EMBL/GenBank/DDBJ whole genome shotgun (WGS) entry which is preliminary data.</text>
</comment>
<organism evidence="2 3">
    <name type="scientific">Cercopithifilaria johnstoni</name>
    <dbReference type="NCBI Taxonomy" id="2874296"/>
    <lineage>
        <taxon>Eukaryota</taxon>
        <taxon>Metazoa</taxon>
        <taxon>Ecdysozoa</taxon>
        <taxon>Nematoda</taxon>
        <taxon>Chromadorea</taxon>
        <taxon>Rhabditida</taxon>
        <taxon>Spirurina</taxon>
        <taxon>Spiruromorpha</taxon>
        <taxon>Filarioidea</taxon>
        <taxon>Onchocercidae</taxon>
        <taxon>Cercopithifilaria</taxon>
    </lineage>
</organism>
<accession>A0A8J2LKX5</accession>
<dbReference type="AlphaFoldDB" id="A0A8J2LKX5"/>
<reference evidence="2" key="1">
    <citation type="submission" date="2021-09" db="EMBL/GenBank/DDBJ databases">
        <authorList>
            <consortium name="Pathogen Informatics"/>
        </authorList>
    </citation>
    <scope>NUCLEOTIDE SEQUENCE</scope>
</reference>
<protein>
    <submittedName>
        <fullName evidence="2">Uncharacterized protein</fullName>
    </submittedName>
</protein>
<name>A0A8J2LKX5_9BILA</name>
<proteinExistence type="predicted"/>
<keyword evidence="3" id="KW-1185">Reference proteome</keyword>
<evidence type="ECO:0000313" key="2">
    <source>
        <dbReference type="EMBL" id="CAG9529630.1"/>
    </source>
</evidence>
<dbReference type="EMBL" id="CAKAEH010000045">
    <property type="protein sequence ID" value="CAG9529630.1"/>
    <property type="molecule type" value="Genomic_DNA"/>
</dbReference>
<dbReference type="OrthoDB" id="6252479at2759"/>
<gene>
    <name evidence="2" type="ORF">CJOHNSTONI_LOCUS194</name>
</gene>
<feature type="region of interest" description="Disordered" evidence="1">
    <location>
        <begin position="1"/>
        <end position="40"/>
    </location>
</feature>
<evidence type="ECO:0000256" key="1">
    <source>
        <dbReference type="SAM" id="MobiDB-lite"/>
    </source>
</evidence>